<gene>
    <name evidence="2" type="ORF">Sjap_004726</name>
</gene>
<dbReference type="EMBL" id="JBBNAE010000002">
    <property type="protein sequence ID" value="KAK9144823.1"/>
    <property type="molecule type" value="Genomic_DNA"/>
</dbReference>
<accession>A0AAP0K2Q7</accession>
<dbReference type="AlphaFoldDB" id="A0AAP0K2Q7"/>
<keyword evidence="3" id="KW-1185">Reference proteome</keyword>
<feature type="region of interest" description="Disordered" evidence="1">
    <location>
        <begin position="52"/>
        <end position="129"/>
    </location>
</feature>
<evidence type="ECO:0000313" key="2">
    <source>
        <dbReference type="EMBL" id="KAK9144823.1"/>
    </source>
</evidence>
<dbReference type="Proteomes" id="UP001417504">
    <property type="component" value="Unassembled WGS sequence"/>
</dbReference>
<feature type="compositionally biased region" description="Polar residues" evidence="1">
    <location>
        <begin position="114"/>
        <end position="123"/>
    </location>
</feature>
<comment type="caution">
    <text evidence="2">The sequence shown here is derived from an EMBL/GenBank/DDBJ whole genome shotgun (WGS) entry which is preliminary data.</text>
</comment>
<proteinExistence type="predicted"/>
<reference evidence="2 3" key="1">
    <citation type="submission" date="2024-01" db="EMBL/GenBank/DDBJ databases">
        <title>Genome assemblies of Stephania.</title>
        <authorList>
            <person name="Yang L."/>
        </authorList>
    </citation>
    <scope>NUCLEOTIDE SEQUENCE [LARGE SCALE GENOMIC DNA]</scope>
    <source>
        <strain evidence="2">QJT</strain>
        <tissue evidence="2">Leaf</tissue>
    </source>
</reference>
<evidence type="ECO:0000256" key="1">
    <source>
        <dbReference type="SAM" id="MobiDB-lite"/>
    </source>
</evidence>
<name>A0AAP0K2Q7_9MAGN</name>
<sequence>MPFSPITERHITFQQLLNQPATATWTSTPSPFSSSSICLEISIYTNSQIFGKSRASSPNTVSAKCRSATGPARRQLPAPAYHRLPRVARALHSTSPTPLSSNERPPRQPRHHLSANQHATRQQAPEFIQ</sequence>
<protein>
    <submittedName>
        <fullName evidence="2">Uncharacterized protein</fullName>
    </submittedName>
</protein>
<feature type="compositionally biased region" description="Polar residues" evidence="1">
    <location>
        <begin position="92"/>
        <end position="103"/>
    </location>
</feature>
<evidence type="ECO:0000313" key="3">
    <source>
        <dbReference type="Proteomes" id="UP001417504"/>
    </source>
</evidence>
<feature type="compositionally biased region" description="Polar residues" evidence="1">
    <location>
        <begin position="52"/>
        <end position="62"/>
    </location>
</feature>
<organism evidence="2 3">
    <name type="scientific">Stephania japonica</name>
    <dbReference type="NCBI Taxonomy" id="461633"/>
    <lineage>
        <taxon>Eukaryota</taxon>
        <taxon>Viridiplantae</taxon>
        <taxon>Streptophyta</taxon>
        <taxon>Embryophyta</taxon>
        <taxon>Tracheophyta</taxon>
        <taxon>Spermatophyta</taxon>
        <taxon>Magnoliopsida</taxon>
        <taxon>Ranunculales</taxon>
        <taxon>Menispermaceae</taxon>
        <taxon>Menispermoideae</taxon>
        <taxon>Cissampelideae</taxon>
        <taxon>Stephania</taxon>
    </lineage>
</organism>